<keyword evidence="2" id="KW-1185">Reference proteome</keyword>
<comment type="caution">
    <text evidence="1">The sequence shown here is derived from an EMBL/GenBank/DDBJ whole genome shotgun (WGS) entry which is preliminary data.</text>
</comment>
<name>A0A6A4WSM9_AMPAM</name>
<accession>A0A6A4WSM9</accession>
<proteinExistence type="predicted"/>
<organism evidence="1 2">
    <name type="scientific">Amphibalanus amphitrite</name>
    <name type="common">Striped barnacle</name>
    <name type="synonym">Balanus amphitrite</name>
    <dbReference type="NCBI Taxonomy" id="1232801"/>
    <lineage>
        <taxon>Eukaryota</taxon>
        <taxon>Metazoa</taxon>
        <taxon>Ecdysozoa</taxon>
        <taxon>Arthropoda</taxon>
        <taxon>Crustacea</taxon>
        <taxon>Multicrustacea</taxon>
        <taxon>Cirripedia</taxon>
        <taxon>Thoracica</taxon>
        <taxon>Thoracicalcarea</taxon>
        <taxon>Balanomorpha</taxon>
        <taxon>Balanoidea</taxon>
        <taxon>Balanidae</taxon>
        <taxon>Amphibalaninae</taxon>
        <taxon>Amphibalanus</taxon>
    </lineage>
</organism>
<sequence>MEKLGRVDLTISHQFTGSELERLGDVMGILLTIVRPSPTRFAGGELEWLEKRLRQVELPAVAASALGTGLENDGRRPPRAGGRPERGELALLPAVAQVTAALATDEPAALGRAHADPAVYVLACLQCPDKRCPM</sequence>
<dbReference type="EMBL" id="VIIS01000305">
    <property type="protein sequence ID" value="KAF0310516.1"/>
    <property type="molecule type" value="Genomic_DNA"/>
</dbReference>
<dbReference type="AlphaFoldDB" id="A0A6A4WSM9"/>
<evidence type="ECO:0000313" key="2">
    <source>
        <dbReference type="Proteomes" id="UP000440578"/>
    </source>
</evidence>
<dbReference type="Proteomes" id="UP000440578">
    <property type="component" value="Unassembled WGS sequence"/>
</dbReference>
<protein>
    <submittedName>
        <fullName evidence="1">Uncharacterized protein</fullName>
    </submittedName>
</protein>
<reference evidence="1 2" key="1">
    <citation type="submission" date="2019-07" db="EMBL/GenBank/DDBJ databases">
        <title>Draft genome assembly of a fouling barnacle, Amphibalanus amphitrite (Darwin, 1854): The first reference genome for Thecostraca.</title>
        <authorList>
            <person name="Kim W."/>
        </authorList>
    </citation>
    <scope>NUCLEOTIDE SEQUENCE [LARGE SCALE GENOMIC DNA]</scope>
    <source>
        <strain evidence="1">SNU_AA5</strain>
        <tissue evidence="1">Soma without cirri and trophi</tissue>
    </source>
</reference>
<gene>
    <name evidence="1" type="ORF">FJT64_018498</name>
</gene>
<evidence type="ECO:0000313" key="1">
    <source>
        <dbReference type="EMBL" id="KAF0310516.1"/>
    </source>
</evidence>